<dbReference type="Proteomes" id="UP001183824">
    <property type="component" value="Unassembled WGS sequence"/>
</dbReference>
<keyword evidence="6 7" id="KW-0560">Oxidoreductase</keyword>
<evidence type="ECO:0000256" key="3">
    <source>
        <dbReference type="ARBA" id="ARBA00019125"/>
    </source>
</evidence>
<dbReference type="PANTHER" id="PTHR48083">
    <property type="entry name" value="MEDIUM-CHAIN SPECIFIC ACYL-COA DEHYDROGENASE, MITOCHONDRIAL-RELATED"/>
    <property type="match status" value="1"/>
</dbReference>
<dbReference type="InterPro" id="IPR013786">
    <property type="entry name" value="AcylCoA_DH/ox_N"/>
</dbReference>
<feature type="domain" description="Acyl-CoA dehydrogenase/oxidase N-terminal" evidence="10">
    <location>
        <begin position="19"/>
        <end position="123"/>
    </location>
</feature>
<organism evidence="11 12">
    <name type="scientific">Streptomyces doebereineriae</name>
    <dbReference type="NCBI Taxonomy" id="3075528"/>
    <lineage>
        <taxon>Bacteria</taxon>
        <taxon>Bacillati</taxon>
        <taxon>Actinomycetota</taxon>
        <taxon>Actinomycetes</taxon>
        <taxon>Kitasatosporales</taxon>
        <taxon>Streptomycetaceae</taxon>
        <taxon>Streptomyces</taxon>
    </lineage>
</organism>
<evidence type="ECO:0000256" key="1">
    <source>
        <dbReference type="ARBA" id="ARBA00001974"/>
    </source>
</evidence>
<reference evidence="12" key="1">
    <citation type="submission" date="2023-07" db="EMBL/GenBank/DDBJ databases">
        <title>30 novel species of actinomycetes from the DSMZ collection.</title>
        <authorList>
            <person name="Nouioui I."/>
        </authorList>
    </citation>
    <scope>NUCLEOTIDE SEQUENCE [LARGE SCALE GENOMIC DNA]</scope>
    <source>
        <strain evidence="12">DSM 41640</strain>
    </source>
</reference>
<protein>
    <recommendedName>
        <fullName evidence="3">Medium-chain specific acyl-CoA dehydrogenase, mitochondrial</fullName>
    </recommendedName>
</protein>
<dbReference type="InterPro" id="IPR006091">
    <property type="entry name" value="Acyl-CoA_Oxase/DH_mid-dom"/>
</dbReference>
<dbReference type="InterPro" id="IPR050741">
    <property type="entry name" value="Acyl-CoA_dehydrogenase"/>
</dbReference>
<comment type="caution">
    <text evidence="11">The sequence shown here is derived from an EMBL/GenBank/DDBJ whole genome shotgun (WGS) entry which is preliminary data.</text>
</comment>
<evidence type="ECO:0000259" key="9">
    <source>
        <dbReference type="Pfam" id="PF02770"/>
    </source>
</evidence>
<dbReference type="SUPFAM" id="SSF56645">
    <property type="entry name" value="Acyl-CoA dehydrogenase NM domain-like"/>
    <property type="match status" value="1"/>
</dbReference>
<comment type="similarity">
    <text evidence="2 7">Belongs to the acyl-CoA dehydrogenase family.</text>
</comment>
<keyword evidence="4 7" id="KW-0285">Flavoprotein</keyword>
<dbReference type="Gene3D" id="1.10.540.10">
    <property type="entry name" value="Acyl-CoA dehydrogenase/oxidase, N-terminal domain"/>
    <property type="match status" value="1"/>
</dbReference>
<evidence type="ECO:0000313" key="11">
    <source>
        <dbReference type="EMBL" id="MDT0482753.1"/>
    </source>
</evidence>
<dbReference type="InterPro" id="IPR009075">
    <property type="entry name" value="AcylCo_DH/oxidase_C"/>
</dbReference>
<comment type="cofactor">
    <cofactor evidence="1 7">
        <name>FAD</name>
        <dbReference type="ChEBI" id="CHEBI:57692"/>
    </cofactor>
</comment>
<dbReference type="InterPro" id="IPR037069">
    <property type="entry name" value="AcylCoA_DH/ox_N_sf"/>
</dbReference>
<evidence type="ECO:0000256" key="6">
    <source>
        <dbReference type="ARBA" id="ARBA00023002"/>
    </source>
</evidence>
<dbReference type="EMBL" id="JAVREZ010000007">
    <property type="protein sequence ID" value="MDT0482753.1"/>
    <property type="molecule type" value="Genomic_DNA"/>
</dbReference>
<dbReference type="Pfam" id="PF02770">
    <property type="entry name" value="Acyl-CoA_dh_M"/>
    <property type="match status" value="1"/>
</dbReference>
<keyword evidence="5 7" id="KW-0274">FAD</keyword>
<name>A0ABU2VB23_9ACTN</name>
<dbReference type="InterPro" id="IPR046373">
    <property type="entry name" value="Acyl-CoA_Oxase/DH_mid-dom_sf"/>
</dbReference>
<dbReference type="Gene3D" id="1.20.140.10">
    <property type="entry name" value="Butyryl-CoA Dehydrogenase, subunit A, domain 3"/>
    <property type="match status" value="1"/>
</dbReference>
<evidence type="ECO:0000256" key="4">
    <source>
        <dbReference type="ARBA" id="ARBA00022630"/>
    </source>
</evidence>
<dbReference type="SUPFAM" id="SSF47203">
    <property type="entry name" value="Acyl-CoA dehydrogenase C-terminal domain-like"/>
    <property type="match status" value="1"/>
</dbReference>
<sequence>MSEPAGEPVIGDPYAFAGQDEFRERVRRLLAQSVLLHAEKWEQGACIPAEGWRTLGEQGLLALGHGGEDFLRSAVFLEELGRTGYAGVRAAVGVHAYMAPSYLELFGTPEQKRRYLPRIRSGELVVALAISEDGAGTDLSGMRTEALSADEAGRYVNGCKWPVVNGTQADLFVTLVRTRQATAGRGLTGASLVLVEGDSPGVIRRPEPMLGMRSADVCRIEFDQVRIAADQLIGRQDRALMYLMKALEFERLVAGLLAVGGVHSCLALLGAHVREHRVGDAPLATKQAVKHRLADLVAEFELVRHFAHRAAWRHSRGDLNSRTASILKLKATELAVEAAQVCVQYHGARGYAEGSAVARHYRDAMAGTIAAGASELMRDMIFEDMSYEL</sequence>
<proteinExistence type="inferred from homology"/>
<dbReference type="PANTHER" id="PTHR48083:SF2">
    <property type="entry name" value="MEDIUM-CHAIN SPECIFIC ACYL-COA DEHYDROGENASE, MITOCHONDRIAL"/>
    <property type="match status" value="1"/>
</dbReference>
<dbReference type="Gene3D" id="2.40.110.10">
    <property type="entry name" value="Butyryl-CoA Dehydrogenase, subunit A, domain 2"/>
    <property type="match status" value="1"/>
</dbReference>
<dbReference type="InterPro" id="IPR036250">
    <property type="entry name" value="AcylCo_DH-like_C"/>
</dbReference>
<evidence type="ECO:0000313" key="12">
    <source>
        <dbReference type="Proteomes" id="UP001183824"/>
    </source>
</evidence>
<evidence type="ECO:0000259" key="10">
    <source>
        <dbReference type="Pfam" id="PF02771"/>
    </source>
</evidence>
<accession>A0ABU2VB23</accession>
<dbReference type="PROSITE" id="PS00072">
    <property type="entry name" value="ACYL_COA_DH_1"/>
    <property type="match status" value="1"/>
</dbReference>
<dbReference type="Pfam" id="PF00441">
    <property type="entry name" value="Acyl-CoA_dh_1"/>
    <property type="match status" value="1"/>
</dbReference>
<evidence type="ECO:0000256" key="5">
    <source>
        <dbReference type="ARBA" id="ARBA00022827"/>
    </source>
</evidence>
<evidence type="ECO:0000259" key="8">
    <source>
        <dbReference type="Pfam" id="PF00441"/>
    </source>
</evidence>
<feature type="domain" description="Acyl-CoA oxidase/dehydrogenase middle" evidence="9">
    <location>
        <begin position="127"/>
        <end position="225"/>
    </location>
</feature>
<dbReference type="InterPro" id="IPR006089">
    <property type="entry name" value="Acyl-CoA_DH_CS"/>
</dbReference>
<evidence type="ECO:0000256" key="7">
    <source>
        <dbReference type="RuleBase" id="RU362125"/>
    </source>
</evidence>
<keyword evidence="12" id="KW-1185">Reference proteome</keyword>
<evidence type="ECO:0000256" key="2">
    <source>
        <dbReference type="ARBA" id="ARBA00009347"/>
    </source>
</evidence>
<dbReference type="Pfam" id="PF02771">
    <property type="entry name" value="Acyl-CoA_dh_N"/>
    <property type="match status" value="1"/>
</dbReference>
<gene>
    <name evidence="11" type="ORF">RNB18_21540</name>
</gene>
<dbReference type="InterPro" id="IPR009100">
    <property type="entry name" value="AcylCoA_DH/oxidase_NM_dom_sf"/>
</dbReference>
<feature type="domain" description="Acyl-CoA dehydrogenase/oxidase C-terminal" evidence="8">
    <location>
        <begin position="242"/>
        <end position="384"/>
    </location>
</feature>
<dbReference type="RefSeq" id="WP_311715732.1">
    <property type="nucleotide sequence ID" value="NZ_JAVREZ010000007.1"/>
</dbReference>